<dbReference type="Gene3D" id="2.40.50.1040">
    <property type="match status" value="1"/>
</dbReference>
<dbReference type="EMBL" id="KV454475">
    <property type="protein sequence ID" value="ODV63867.1"/>
    <property type="molecule type" value="Genomic_DNA"/>
</dbReference>
<dbReference type="GeneID" id="30966005"/>
<name>A0A1D2VQM6_9ASCO</name>
<dbReference type="Proteomes" id="UP000095038">
    <property type="component" value="Unassembled WGS sequence"/>
</dbReference>
<dbReference type="AlphaFoldDB" id="A0A1D2VQM6"/>
<organism evidence="2 3">
    <name type="scientific">Ascoidea rubescens DSM 1968</name>
    <dbReference type="NCBI Taxonomy" id="1344418"/>
    <lineage>
        <taxon>Eukaryota</taxon>
        <taxon>Fungi</taxon>
        <taxon>Dikarya</taxon>
        <taxon>Ascomycota</taxon>
        <taxon>Saccharomycotina</taxon>
        <taxon>Saccharomycetes</taxon>
        <taxon>Ascoideaceae</taxon>
        <taxon>Ascoidea</taxon>
    </lineage>
</organism>
<proteinExistence type="predicted"/>
<feature type="region of interest" description="Disordered" evidence="1">
    <location>
        <begin position="288"/>
        <end position="313"/>
    </location>
</feature>
<evidence type="ECO:0000256" key="1">
    <source>
        <dbReference type="SAM" id="MobiDB-lite"/>
    </source>
</evidence>
<evidence type="ECO:0000313" key="2">
    <source>
        <dbReference type="EMBL" id="ODV63867.1"/>
    </source>
</evidence>
<feature type="region of interest" description="Disordered" evidence="1">
    <location>
        <begin position="1"/>
        <end position="26"/>
    </location>
</feature>
<keyword evidence="3" id="KW-1185">Reference proteome</keyword>
<feature type="compositionally biased region" description="Polar residues" evidence="1">
    <location>
        <begin position="288"/>
        <end position="300"/>
    </location>
</feature>
<evidence type="ECO:0000313" key="3">
    <source>
        <dbReference type="Proteomes" id="UP000095038"/>
    </source>
</evidence>
<evidence type="ECO:0008006" key="4">
    <source>
        <dbReference type="Google" id="ProtNLM"/>
    </source>
</evidence>
<protein>
    <recommendedName>
        <fullName evidence="4">CST complex subunit Stn1 N-terminal domain-containing protein</fullName>
    </recommendedName>
</protein>
<reference evidence="3" key="1">
    <citation type="submission" date="2016-05" db="EMBL/GenBank/DDBJ databases">
        <title>Comparative genomics of biotechnologically important yeasts.</title>
        <authorList>
            <consortium name="DOE Joint Genome Institute"/>
            <person name="Riley R."/>
            <person name="Haridas S."/>
            <person name="Wolfe K.H."/>
            <person name="Lopes M.R."/>
            <person name="Hittinger C.T."/>
            <person name="Goker M."/>
            <person name="Salamov A."/>
            <person name="Wisecaver J."/>
            <person name="Long T.M."/>
            <person name="Aerts A.L."/>
            <person name="Barry K."/>
            <person name="Choi C."/>
            <person name="Clum A."/>
            <person name="Coughlan A.Y."/>
            <person name="Deshpande S."/>
            <person name="Douglass A.P."/>
            <person name="Hanson S.J."/>
            <person name="Klenk H.-P."/>
            <person name="Labutti K."/>
            <person name="Lapidus A."/>
            <person name="Lindquist E."/>
            <person name="Lipzen A."/>
            <person name="Meier-Kolthoff J.P."/>
            <person name="Ohm R.A."/>
            <person name="Otillar R.P."/>
            <person name="Pangilinan J."/>
            <person name="Peng Y."/>
            <person name="Rokas A."/>
            <person name="Rosa C.A."/>
            <person name="Scheuner C."/>
            <person name="Sibirny A.A."/>
            <person name="Slot J.C."/>
            <person name="Stielow J.B."/>
            <person name="Sun H."/>
            <person name="Kurtzman C.P."/>
            <person name="Blackwell M."/>
            <person name="Grigoriev I.V."/>
            <person name="Jeffries T.W."/>
        </authorList>
    </citation>
    <scope>NUCLEOTIDE SEQUENCE [LARGE SCALE GENOMIC DNA]</scope>
    <source>
        <strain evidence="3">DSM 1968</strain>
    </source>
</reference>
<dbReference type="STRING" id="1344418.A0A1D2VQM6"/>
<dbReference type="OrthoDB" id="77828at2759"/>
<gene>
    <name evidence="2" type="ORF">ASCRUDRAFT_73626</name>
</gene>
<dbReference type="InParanoid" id="A0A1D2VQM6"/>
<dbReference type="RefSeq" id="XP_020050174.1">
    <property type="nucleotide sequence ID" value="XM_020192369.1"/>
</dbReference>
<accession>A0A1D2VQM6</accession>
<sequence length="686" mass="80564">MFGTPKDGGIHKKRPAKKPIDPGLKTSKGRAKIFDFSAPRNSCVFQRIKRKNFYRPELFYSSPFYKKIVPLFLKDLKNSVSILDVYGNVGLKWHNNNYVLVNNYPIQNVEIFAQVVDIQFRDLKSKYSKFNDNKTSNNSYTVDNLYFIDIDDSSGCNNLTTCTMKESLYVSSILENKSEIFRNCKSPANPNSSYLLIGNYIKIHGNVNNKFRKKNRAIEISIQKFFLFSKSLNDKSHSKVEISLEKELKFWAKTLNVRDSILSQPWDVNKKYNLNCLIDNDDVPSNTTENLNSKNINQCQYKDDSSNRSSESEDDDIVFIGQNEINTDQHINQIFQDKNYILDYSDFLDIISLPNTYLHSSLLSSKNLISVLLLNNDSIINITNYQYEVLKYLIIIITNLSLEKMQNKKTNMGYDICTNNKNMQENHTNNQLIFLEDAYGDMVLSNFLDLLTLRLNLKAFLSPSNDLMLNSSLFDDTMFLDLKGDLFNKYLEFFVNNKLISFSKIRINLNEKPIIRYENLLHIYNKLLLWLKQVLKLNYSIYFKKFKSLILKSDESIPIPKLIETFKLKYKDFNKKIFTTEDNNLFKIRLFLEYIETTLFINIKSTDLGIIIQKLTKWVIFQRTELKKLEKNLIYDFIIYLSDNQSICSRNKSFKLIKFEEKLEMFKLLTWTFDKRELHWSLCTKG</sequence>